<dbReference type="RefSeq" id="WP_399594994.1">
    <property type="nucleotide sequence ID" value="NZ_JBITPR010000066.1"/>
</dbReference>
<organism evidence="1 2">
    <name type="scientific">Streptomyces salinarius</name>
    <dbReference type="NCBI Taxonomy" id="2762598"/>
    <lineage>
        <taxon>Bacteria</taxon>
        <taxon>Bacillati</taxon>
        <taxon>Actinomycetota</taxon>
        <taxon>Actinomycetes</taxon>
        <taxon>Kitasatosporales</taxon>
        <taxon>Streptomycetaceae</taxon>
        <taxon>Streptomyces</taxon>
    </lineage>
</organism>
<dbReference type="Proteomes" id="UP001614264">
    <property type="component" value="Unassembled WGS sequence"/>
</dbReference>
<comment type="caution">
    <text evidence="1">The sequence shown here is derived from an EMBL/GenBank/DDBJ whole genome shotgun (WGS) entry which is preliminary data.</text>
</comment>
<name>A0ABW8BNR1_9ACTN</name>
<protein>
    <submittedName>
        <fullName evidence="1">Uncharacterized protein</fullName>
    </submittedName>
</protein>
<sequence length="44" mass="4843">MPESCQAHLTVLDGRCRGDAEVSPEVIGRMADGEFLACLHDRTR</sequence>
<gene>
    <name evidence="1" type="ORF">AB4829_36380</name>
</gene>
<proteinExistence type="predicted"/>
<dbReference type="EMBL" id="JBITPR010000066">
    <property type="protein sequence ID" value="MFI7876057.1"/>
    <property type="molecule type" value="Genomic_DNA"/>
</dbReference>
<reference evidence="1 2" key="1">
    <citation type="submission" date="2024-07" db="EMBL/GenBank/DDBJ databases">
        <title>Whole genome sequencing of Prodigiosin pigment-producing Streptomyces salinarius isolated from rhizosphere soil of Arachis hypogaea.</title>
        <authorList>
            <person name="Vidhya A."/>
            <person name="Ramya S."/>
        </authorList>
    </citation>
    <scope>NUCLEOTIDE SEQUENCE [LARGE SCALE GENOMIC DNA]</scope>
    <source>
        <strain evidence="1 2">VRMG2420</strain>
    </source>
</reference>
<evidence type="ECO:0000313" key="1">
    <source>
        <dbReference type="EMBL" id="MFI7876057.1"/>
    </source>
</evidence>
<keyword evidence="2" id="KW-1185">Reference proteome</keyword>
<accession>A0ABW8BNR1</accession>
<evidence type="ECO:0000313" key="2">
    <source>
        <dbReference type="Proteomes" id="UP001614264"/>
    </source>
</evidence>